<dbReference type="Gene3D" id="3.40.50.10070">
    <property type="entry name" value="TolB, N-terminal domain"/>
    <property type="match status" value="1"/>
</dbReference>
<evidence type="ECO:0000313" key="7">
    <source>
        <dbReference type="EMBL" id="GJH42031.1"/>
    </source>
</evidence>
<evidence type="ECO:0000256" key="2">
    <source>
        <dbReference type="ARBA" id="ARBA00009820"/>
    </source>
</evidence>
<dbReference type="InterPro" id="IPR011659">
    <property type="entry name" value="WD40"/>
</dbReference>
<keyword evidence="5" id="KW-0132">Cell division</keyword>
<comment type="subunit">
    <text evidence="5">The Tol-Pal system is composed of five core proteins: the inner membrane proteins TolA, TolQ and TolR, the periplasmic protein TolB and the outer membrane protein Pal. They form a network linking the inner and outer membranes and the peptidoglycan layer.</text>
</comment>
<accession>A0ABQ4VDB8</accession>
<name>A0ABQ4VDB8_9PAST</name>
<keyword evidence="5" id="KW-0131">Cell cycle</keyword>
<gene>
    <name evidence="5 7" type="primary">tolB</name>
    <name evidence="7" type="ORF">PA42_02050</name>
</gene>
<organism evidence="7 8">
    <name type="scientific">Pasteurella canis</name>
    <dbReference type="NCBI Taxonomy" id="753"/>
    <lineage>
        <taxon>Bacteria</taxon>
        <taxon>Pseudomonadati</taxon>
        <taxon>Pseudomonadota</taxon>
        <taxon>Gammaproteobacteria</taxon>
        <taxon>Pasteurellales</taxon>
        <taxon>Pasteurellaceae</taxon>
        <taxon>Pasteurella</taxon>
    </lineage>
</organism>
<dbReference type="HAMAP" id="MF_00671">
    <property type="entry name" value="TolB"/>
    <property type="match status" value="1"/>
</dbReference>
<dbReference type="Proteomes" id="UP001052140">
    <property type="component" value="Unassembled WGS sequence"/>
</dbReference>
<reference evidence="7" key="1">
    <citation type="submission" date="2024-05" db="EMBL/GenBank/DDBJ databases">
        <title>Determining zoonotic pasteurella genome.</title>
        <authorList>
            <person name="Maeda T."/>
            <person name="Takahashi T."/>
            <person name="Yoshida H."/>
        </authorList>
    </citation>
    <scope>NUCLEOTIDE SEQUENCE</scope>
    <source>
        <strain evidence="7">PA42</strain>
    </source>
</reference>
<dbReference type="SUPFAM" id="SSF52964">
    <property type="entry name" value="TolB, N-terminal domain"/>
    <property type="match status" value="1"/>
</dbReference>
<dbReference type="EMBL" id="BPUX01000001">
    <property type="protein sequence ID" value="GJH42031.1"/>
    <property type="molecule type" value="Genomic_DNA"/>
</dbReference>
<evidence type="ECO:0000259" key="6">
    <source>
        <dbReference type="Pfam" id="PF04052"/>
    </source>
</evidence>
<comment type="subcellular location">
    <subcellularLocation>
        <location evidence="1 5">Periplasm</location>
    </subcellularLocation>
</comment>
<proteinExistence type="inferred from homology"/>
<evidence type="ECO:0000256" key="1">
    <source>
        <dbReference type="ARBA" id="ARBA00004418"/>
    </source>
</evidence>
<evidence type="ECO:0000313" key="8">
    <source>
        <dbReference type="Proteomes" id="UP001052140"/>
    </source>
</evidence>
<sequence length="438" mass="46646">MINIGDFMKLMMRFVLFFLSLGVISSVAQAEVRIVIDEGVDSARPIAVVPFKWNGPGSAPADIADIIAADLRNSGKFNPITVNRMPQQPTSVSEVNPEAWASLGIDAVVVGQVTPANGSFNIAYQLVDTIGATGIAGSVLSQNQYTVTTKWLRYGAHTVSDEVFEKLTGIKGAFRTRIAYIVQKHGGSQPYEVRVSDYDGFNQFVVNRSSQPLMSPAWSHDGKKLAYVSFENRKSQLVVQDLGSGARKVVASFKGHNGAPAFSPDGSRLAFASSQDGVLNIYVMNLGSGQVSQLTRGTGNNTEPSWSPDGQTILFTSDRSGSPQVYQMSATGGGTSLVSSGGRSYSGQITADGSAMIMISGDNIVKKDLSSGSIEILSSTFLDESPSISPNGIMIIYSSTQGLGKVLQLVSADGRFKARLPGNDGQVKFPAWSPYLTK</sequence>
<dbReference type="InterPro" id="IPR014167">
    <property type="entry name" value="Tol-Pal_TolB"/>
</dbReference>
<comment type="function">
    <text evidence="5">Part of the Tol-Pal system, which plays a role in outer membrane invagination during cell division and is important for maintaining outer membrane integrity.</text>
</comment>
<protein>
    <recommendedName>
        <fullName evidence="5">Tol-Pal system protein TolB</fullName>
    </recommendedName>
</protein>
<dbReference type="NCBIfam" id="TIGR02800">
    <property type="entry name" value="propeller_TolB"/>
    <property type="match status" value="1"/>
</dbReference>
<dbReference type="Gene3D" id="2.120.10.30">
    <property type="entry name" value="TolB, C-terminal domain"/>
    <property type="match status" value="1"/>
</dbReference>
<comment type="caution">
    <text evidence="7">The sequence shown here is derived from an EMBL/GenBank/DDBJ whole genome shotgun (WGS) entry which is preliminary data.</text>
</comment>
<keyword evidence="8" id="KW-1185">Reference proteome</keyword>
<dbReference type="Pfam" id="PF07676">
    <property type="entry name" value="PD40"/>
    <property type="match status" value="4"/>
</dbReference>
<feature type="domain" description="TolB N-terminal" evidence="6">
    <location>
        <begin position="33"/>
        <end position="131"/>
    </location>
</feature>
<evidence type="ECO:0000256" key="3">
    <source>
        <dbReference type="ARBA" id="ARBA00022729"/>
    </source>
</evidence>
<comment type="similarity">
    <text evidence="2 5">Belongs to the TolB family.</text>
</comment>
<dbReference type="InterPro" id="IPR007195">
    <property type="entry name" value="TolB_N"/>
</dbReference>
<keyword evidence="4 5" id="KW-0574">Periplasm</keyword>
<dbReference type="PANTHER" id="PTHR36842:SF1">
    <property type="entry name" value="PROTEIN TOLB"/>
    <property type="match status" value="1"/>
</dbReference>
<dbReference type="SUPFAM" id="SSF69304">
    <property type="entry name" value="Tricorn protease N-terminal domain"/>
    <property type="match status" value="1"/>
</dbReference>
<dbReference type="PANTHER" id="PTHR36842">
    <property type="entry name" value="PROTEIN TOLB HOMOLOG"/>
    <property type="match status" value="1"/>
</dbReference>
<dbReference type="InterPro" id="IPR011042">
    <property type="entry name" value="6-blade_b-propeller_TolB-like"/>
</dbReference>
<keyword evidence="3 5" id="KW-0732">Signal</keyword>
<evidence type="ECO:0000256" key="4">
    <source>
        <dbReference type="ARBA" id="ARBA00022764"/>
    </source>
</evidence>
<dbReference type="Pfam" id="PF04052">
    <property type="entry name" value="TolB_N"/>
    <property type="match status" value="1"/>
</dbReference>
<evidence type="ECO:0000256" key="5">
    <source>
        <dbReference type="HAMAP-Rule" id="MF_00671"/>
    </source>
</evidence>